<keyword evidence="3" id="KW-1185">Reference proteome</keyword>
<dbReference type="Proteomes" id="UP001602013">
    <property type="component" value="Unassembled WGS sequence"/>
</dbReference>
<gene>
    <name evidence="2" type="ORF">ACFYXI_17500</name>
</gene>
<evidence type="ECO:0000259" key="1">
    <source>
        <dbReference type="Pfam" id="PF04149"/>
    </source>
</evidence>
<dbReference type="Pfam" id="PF04149">
    <property type="entry name" value="DUF397"/>
    <property type="match status" value="1"/>
</dbReference>
<proteinExistence type="predicted"/>
<protein>
    <submittedName>
        <fullName evidence="2">DUF397 domain-containing protein</fullName>
    </submittedName>
</protein>
<dbReference type="RefSeq" id="WP_387412339.1">
    <property type="nucleotide sequence ID" value="NZ_JBIASD010000010.1"/>
</dbReference>
<dbReference type="EMBL" id="JBIASD010000010">
    <property type="protein sequence ID" value="MFF3667395.1"/>
    <property type="molecule type" value="Genomic_DNA"/>
</dbReference>
<name>A0ABW6SUM5_9ACTN</name>
<dbReference type="InterPro" id="IPR007278">
    <property type="entry name" value="DUF397"/>
</dbReference>
<reference evidence="2 3" key="1">
    <citation type="submission" date="2024-10" db="EMBL/GenBank/DDBJ databases">
        <title>The Natural Products Discovery Center: Release of the First 8490 Sequenced Strains for Exploring Actinobacteria Biosynthetic Diversity.</title>
        <authorList>
            <person name="Kalkreuter E."/>
            <person name="Kautsar S.A."/>
            <person name="Yang D."/>
            <person name="Bader C.D."/>
            <person name="Teijaro C.N."/>
            <person name="Fluegel L."/>
            <person name="Davis C.M."/>
            <person name="Simpson J.R."/>
            <person name="Lauterbach L."/>
            <person name="Steele A.D."/>
            <person name="Gui C."/>
            <person name="Meng S."/>
            <person name="Li G."/>
            <person name="Viehrig K."/>
            <person name="Ye F."/>
            <person name="Su P."/>
            <person name="Kiefer A.F."/>
            <person name="Nichols A."/>
            <person name="Cepeda A.J."/>
            <person name="Yan W."/>
            <person name="Fan B."/>
            <person name="Jiang Y."/>
            <person name="Adhikari A."/>
            <person name="Zheng C.-J."/>
            <person name="Schuster L."/>
            <person name="Cowan T.M."/>
            <person name="Smanski M.J."/>
            <person name="Chevrette M.G."/>
            <person name="De Carvalho L.P.S."/>
            <person name="Shen B."/>
        </authorList>
    </citation>
    <scope>NUCLEOTIDE SEQUENCE [LARGE SCALE GENOMIC DNA]</scope>
    <source>
        <strain evidence="2 3">NPDC002173</strain>
    </source>
</reference>
<organism evidence="2 3">
    <name type="scientific">Microtetraspora malaysiensis</name>
    <dbReference type="NCBI Taxonomy" id="161358"/>
    <lineage>
        <taxon>Bacteria</taxon>
        <taxon>Bacillati</taxon>
        <taxon>Actinomycetota</taxon>
        <taxon>Actinomycetes</taxon>
        <taxon>Streptosporangiales</taxon>
        <taxon>Streptosporangiaceae</taxon>
        <taxon>Microtetraspora</taxon>
    </lineage>
</organism>
<accession>A0ABW6SUM5</accession>
<comment type="caution">
    <text evidence="2">The sequence shown here is derived from an EMBL/GenBank/DDBJ whole genome shotgun (WGS) entry which is preliminary data.</text>
</comment>
<sequence>MYSIDLSGAEWRKSIRSAGNGNCVEVAALPEGHVGVRDSKDQDGPVLVFTPGEWGAFIGGVKDGEFDL</sequence>
<evidence type="ECO:0000313" key="3">
    <source>
        <dbReference type="Proteomes" id="UP001602013"/>
    </source>
</evidence>
<evidence type="ECO:0000313" key="2">
    <source>
        <dbReference type="EMBL" id="MFF3667395.1"/>
    </source>
</evidence>
<feature type="domain" description="DUF397" evidence="1">
    <location>
        <begin position="9"/>
        <end position="62"/>
    </location>
</feature>